<sequence>MRALLAALVLLGPVAATAQDLPAGVLAGIETTVRSCFAEVGPGEVAHDCIGAGAKACFEMPEGMTTIGITQCLGVERAVWEDLMNAEYKALGVQMSVRSEALNDKLLEAQRAWIAFRDADCAFDYARWGDGSISQISGASCLLEMTAARAIELRDKKDGS</sequence>
<evidence type="ECO:0000313" key="3">
    <source>
        <dbReference type="EMBL" id="PCD77602.1"/>
    </source>
</evidence>
<evidence type="ECO:0000313" key="4">
    <source>
        <dbReference type="Proteomes" id="UP000243507"/>
    </source>
</evidence>
<dbReference type="AlphaFoldDB" id="A0A2A4CTL8"/>
<proteinExistence type="predicted"/>
<evidence type="ECO:0000256" key="1">
    <source>
        <dbReference type="SAM" id="SignalP"/>
    </source>
</evidence>
<dbReference type="RefSeq" id="WP_096431212.1">
    <property type="nucleotide sequence ID" value="NZ_NTJD01000002.1"/>
</dbReference>
<name>A0A2A4CTL8_9RHOB</name>
<dbReference type="Pfam" id="PF07007">
    <property type="entry name" value="LprI"/>
    <property type="match status" value="1"/>
</dbReference>
<protein>
    <recommendedName>
        <fullName evidence="2">Lysozyme inhibitor LprI-like N-terminal domain-containing protein</fullName>
    </recommendedName>
</protein>
<comment type="caution">
    <text evidence="3">The sequence shown here is derived from an EMBL/GenBank/DDBJ whole genome shotgun (WGS) entry which is preliminary data.</text>
</comment>
<dbReference type="InterPro" id="IPR009739">
    <property type="entry name" value="LprI-like_N"/>
</dbReference>
<dbReference type="Gene3D" id="1.20.1270.180">
    <property type="match status" value="1"/>
</dbReference>
<accession>A0A2A4CTL8</accession>
<reference evidence="3 4" key="1">
    <citation type="submission" date="2017-09" db="EMBL/GenBank/DDBJ databases">
        <title>A multilocus sequence analysis scheme for characterization of bacteria in the genus Thioclava.</title>
        <authorList>
            <person name="Liu Y."/>
            <person name="Shao Z."/>
        </authorList>
    </citation>
    <scope>NUCLEOTIDE SEQUENCE [LARGE SCALE GENOMIC DNA]</scope>
    <source>
        <strain evidence="3 4">CAU 1312</strain>
    </source>
</reference>
<feature type="signal peptide" evidence="1">
    <location>
        <begin position="1"/>
        <end position="18"/>
    </location>
</feature>
<evidence type="ECO:0000259" key="2">
    <source>
        <dbReference type="Pfam" id="PF07007"/>
    </source>
</evidence>
<dbReference type="OrthoDB" id="7340239at2"/>
<keyword evidence="1" id="KW-0732">Signal</keyword>
<dbReference type="PANTHER" id="PTHR39176:SF1">
    <property type="entry name" value="PERIPLASMIC PROTEIN"/>
    <property type="match status" value="1"/>
</dbReference>
<organism evidence="3 4">
    <name type="scientific">Pseudothioclava arenosa</name>
    <dbReference type="NCBI Taxonomy" id="1795308"/>
    <lineage>
        <taxon>Bacteria</taxon>
        <taxon>Pseudomonadati</taxon>
        <taxon>Pseudomonadota</taxon>
        <taxon>Alphaproteobacteria</taxon>
        <taxon>Rhodobacterales</taxon>
        <taxon>Paracoccaceae</taxon>
        <taxon>Pseudothioclava</taxon>
    </lineage>
</organism>
<keyword evidence="4" id="KW-1185">Reference proteome</keyword>
<gene>
    <name evidence="3" type="ORF">CLN94_03610</name>
</gene>
<feature type="domain" description="Lysozyme inhibitor LprI-like N-terminal" evidence="2">
    <location>
        <begin position="62"/>
        <end position="153"/>
    </location>
</feature>
<dbReference type="PANTHER" id="PTHR39176">
    <property type="entry name" value="PERIPLASMIC PROTEIN-RELATED"/>
    <property type="match status" value="1"/>
</dbReference>
<dbReference type="EMBL" id="NTJD01000002">
    <property type="protein sequence ID" value="PCD77602.1"/>
    <property type="molecule type" value="Genomic_DNA"/>
</dbReference>
<dbReference type="Proteomes" id="UP000243507">
    <property type="component" value="Unassembled WGS sequence"/>
</dbReference>
<feature type="chain" id="PRO_5013263391" description="Lysozyme inhibitor LprI-like N-terminal domain-containing protein" evidence="1">
    <location>
        <begin position="19"/>
        <end position="160"/>
    </location>
</feature>